<dbReference type="AlphaFoldDB" id="A0A4R1P837"/>
<dbReference type="PANTHER" id="PTHR33452:SF1">
    <property type="entry name" value="INNER MEMBRANE PROTEIN YPHA-RELATED"/>
    <property type="match status" value="1"/>
</dbReference>
<keyword evidence="4 7" id="KW-0812">Transmembrane</keyword>
<sequence>MTQSIALSSATDSSVTLSASASLAGRVLLSAIFVLSGISKVSAPAGMIGYIESVGLPFPNLALAIAILVEMVGGIALILGYRTRLVAAGLALFSVATALAFHNELADQSQFIHFFKNIAMAGGLLQVAAFGAGRFSLDARRA</sequence>
<feature type="transmembrane region" description="Helical" evidence="7">
    <location>
        <begin position="57"/>
        <end position="78"/>
    </location>
</feature>
<comment type="subcellular location">
    <subcellularLocation>
        <location evidence="1">Cell membrane</location>
        <topology evidence="1">Multi-pass membrane protein</topology>
    </subcellularLocation>
</comment>
<name>A0A4R1P837_9GAMM</name>
<keyword evidence="6 7" id="KW-0472">Membrane</keyword>
<evidence type="ECO:0000256" key="5">
    <source>
        <dbReference type="ARBA" id="ARBA00022989"/>
    </source>
</evidence>
<evidence type="ECO:0000256" key="7">
    <source>
        <dbReference type="SAM" id="Phobius"/>
    </source>
</evidence>
<dbReference type="Pfam" id="PF07681">
    <property type="entry name" value="DoxX"/>
    <property type="match status" value="1"/>
</dbReference>
<dbReference type="Proteomes" id="UP000295169">
    <property type="component" value="Unassembled WGS sequence"/>
</dbReference>
<evidence type="ECO:0000256" key="2">
    <source>
        <dbReference type="ARBA" id="ARBA00006679"/>
    </source>
</evidence>
<feature type="transmembrane region" description="Helical" evidence="7">
    <location>
        <begin position="85"/>
        <end position="102"/>
    </location>
</feature>
<accession>A0A4R1P837</accession>
<evidence type="ECO:0000256" key="4">
    <source>
        <dbReference type="ARBA" id="ARBA00022692"/>
    </source>
</evidence>
<dbReference type="EMBL" id="SMMU01000053">
    <property type="protein sequence ID" value="TCL18212.1"/>
    <property type="molecule type" value="Genomic_DNA"/>
</dbReference>
<dbReference type="InterPro" id="IPR032808">
    <property type="entry name" value="DoxX"/>
</dbReference>
<dbReference type="GO" id="GO:0005886">
    <property type="term" value="C:plasma membrane"/>
    <property type="evidence" value="ECO:0007669"/>
    <property type="project" value="UniProtKB-SubCell"/>
</dbReference>
<dbReference type="PANTHER" id="PTHR33452">
    <property type="entry name" value="OXIDOREDUCTASE CATD-RELATED"/>
    <property type="match status" value="1"/>
</dbReference>
<comment type="caution">
    <text evidence="8">The sequence shown here is derived from an EMBL/GenBank/DDBJ whole genome shotgun (WGS) entry which is preliminary data.</text>
</comment>
<proteinExistence type="inferred from homology"/>
<dbReference type="RefSeq" id="WP_131301004.1">
    <property type="nucleotide sequence ID" value="NZ_JBHLST010000096.1"/>
</dbReference>
<keyword evidence="5 7" id="KW-1133">Transmembrane helix</keyword>
<evidence type="ECO:0000313" key="8">
    <source>
        <dbReference type="EMBL" id="TCL18212.1"/>
    </source>
</evidence>
<evidence type="ECO:0000256" key="6">
    <source>
        <dbReference type="ARBA" id="ARBA00023136"/>
    </source>
</evidence>
<evidence type="ECO:0000256" key="1">
    <source>
        <dbReference type="ARBA" id="ARBA00004651"/>
    </source>
</evidence>
<dbReference type="InterPro" id="IPR051907">
    <property type="entry name" value="DoxX-like_oxidoreductase"/>
</dbReference>
<gene>
    <name evidence="8" type="ORF">EV691_1531</name>
</gene>
<keyword evidence="3" id="KW-1003">Cell membrane</keyword>
<feature type="transmembrane region" description="Helical" evidence="7">
    <location>
        <begin position="27"/>
        <end position="51"/>
    </location>
</feature>
<feature type="transmembrane region" description="Helical" evidence="7">
    <location>
        <begin position="114"/>
        <end position="137"/>
    </location>
</feature>
<reference evidence="8 9" key="1">
    <citation type="submission" date="2019-03" db="EMBL/GenBank/DDBJ databases">
        <title>Genomic Encyclopedia of Type Strains, Phase IV (KMG-IV): sequencing the most valuable type-strain genomes for metagenomic binning, comparative biology and taxonomic classification.</title>
        <authorList>
            <person name="Goeker M."/>
        </authorList>
    </citation>
    <scope>NUCLEOTIDE SEQUENCE [LARGE SCALE GENOMIC DNA]</scope>
    <source>
        <strain evidence="8 9">DSM 2286</strain>
    </source>
</reference>
<organism evidence="8 9">
    <name type="scientific">Azotobacter chroococcum</name>
    <dbReference type="NCBI Taxonomy" id="353"/>
    <lineage>
        <taxon>Bacteria</taxon>
        <taxon>Pseudomonadati</taxon>
        <taxon>Pseudomonadota</taxon>
        <taxon>Gammaproteobacteria</taxon>
        <taxon>Pseudomonadales</taxon>
        <taxon>Pseudomonadaceae</taxon>
        <taxon>Azotobacter</taxon>
    </lineage>
</organism>
<evidence type="ECO:0000256" key="3">
    <source>
        <dbReference type="ARBA" id="ARBA00022475"/>
    </source>
</evidence>
<comment type="similarity">
    <text evidence="2">Belongs to the DoxX family.</text>
</comment>
<evidence type="ECO:0000313" key="9">
    <source>
        <dbReference type="Proteomes" id="UP000295169"/>
    </source>
</evidence>
<protein>
    <submittedName>
        <fullName evidence="8">Putative oxidoreductase</fullName>
    </submittedName>
</protein>